<sequence length="138" mass="14590">MKKENKMVLDPCLVLARGRGALAAALVVTSVIEAWVVPLPLGSSLVVKGRVTSTSSWLWEAPFSLEDSFGEEESLVDSRATSYATSFSFFAALTCLTSLEGLVRGWRALAEVSLLRAGSLGAVLALELEGPDAWMAGG</sequence>
<keyword evidence="3" id="KW-1185">Reference proteome</keyword>
<dbReference type="AlphaFoldDB" id="A0AAW2CUZ4"/>
<proteinExistence type="predicted"/>
<accession>A0AAW2CUZ4</accession>
<keyword evidence="1" id="KW-1133">Transmembrane helix</keyword>
<dbReference type="Proteomes" id="UP001459277">
    <property type="component" value="Unassembled WGS sequence"/>
</dbReference>
<organism evidence="2 3">
    <name type="scientific">Lithocarpus litseifolius</name>
    <dbReference type="NCBI Taxonomy" id="425828"/>
    <lineage>
        <taxon>Eukaryota</taxon>
        <taxon>Viridiplantae</taxon>
        <taxon>Streptophyta</taxon>
        <taxon>Embryophyta</taxon>
        <taxon>Tracheophyta</taxon>
        <taxon>Spermatophyta</taxon>
        <taxon>Magnoliopsida</taxon>
        <taxon>eudicotyledons</taxon>
        <taxon>Gunneridae</taxon>
        <taxon>Pentapetalae</taxon>
        <taxon>rosids</taxon>
        <taxon>fabids</taxon>
        <taxon>Fagales</taxon>
        <taxon>Fagaceae</taxon>
        <taxon>Lithocarpus</taxon>
    </lineage>
</organism>
<keyword evidence="1" id="KW-0472">Membrane</keyword>
<evidence type="ECO:0000313" key="3">
    <source>
        <dbReference type="Proteomes" id="UP001459277"/>
    </source>
</evidence>
<feature type="transmembrane region" description="Helical" evidence="1">
    <location>
        <begin position="21"/>
        <end position="41"/>
    </location>
</feature>
<keyword evidence="1" id="KW-0812">Transmembrane</keyword>
<evidence type="ECO:0000256" key="1">
    <source>
        <dbReference type="SAM" id="Phobius"/>
    </source>
</evidence>
<gene>
    <name evidence="2" type="ORF">SO802_015035</name>
</gene>
<dbReference type="EMBL" id="JAZDWU010000005">
    <property type="protein sequence ID" value="KAL0001254.1"/>
    <property type="molecule type" value="Genomic_DNA"/>
</dbReference>
<name>A0AAW2CUZ4_9ROSI</name>
<protein>
    <submittedName>
        <fullName evidence="2">Uncharacterized protein</fullName>
    </submittedName>
</protein>
<evidence type="ECO:0000313" key="2">
    <source>
        <dbReference type="EMBL" id="KAL0001254.1"/>
    </source>
</evidence>
<reference evidence="2 3" key="1">
    <citation type="submission" date="2024-01" db="EMBL/GenBank/DDBJ databases">
        <title>A telomere-to-telomere, gap-free genome of sweet tea (Lithocarpus litseifolius).</title>
        <authorList>
            <person name="Zhou J."/>
        </authorList>
    </citation>
    <scope>NUCLEOTIDE SEQUENCE [LARGE SCALE GENOMIC DNA]</scope>
    <source>
        <strain evidence="2">Zhou-2022a</strain>
        <tissue evidence="2">Leaf</tissue>
    </source>
</reference>
<comment type="caution">
    <text evidence="2">The sequence shown here is derived from an EMBL/GenBank/DDBJ whole genome shotgun (WGS) entry which is preliminary data.</text>
</comment>